<dbReference type="SUPFAM" id="SSF54506">
    <property type="entry name" value="Diaminopimelate epimerase-like"/>
    <property type="match status" value="1"/>
</dbReference>
<accession>A0A1C6IIU2</accession>
<reference evidence="10" key="1">
    <citation type="submission" date="2015-09" db="EMBL/GenBank/DDBJ databases">
        <authorList>
            <consortium name="Pathogen Informatics"/>
        </authorList>
    </citation>
    <scope>NUCLEOTIDE SEQUENCE</scope>
    <source>
        <strain evidence="10">2789STDY5834896</strain>
    </source>
</reference>
<evidence type="ECO:0000256" key="6">
    <source>
        <dbReference type="ARBA" id="ARBA00023235"/>
    </source>
</evidence>
<gene>
    <name evidence="8 10" type="primary">dapF</name>
    <name evidence="10" type="ORF">SAMEA3545359_01480</name>
</gene>
<evidence type="ECO:0000313" key="10">
    <source>
        <dbReference type="EMBL" id="SCJ69816.1"/>
    </source>
</evidence>
<comment type="catalytic activity">
    <reaction evidence="7 8">
        <text>(2S,6S)-2,6-diaminopimelate = meso-2,6-diaminopimelate</text>
        <dbReference type="Rhea" id="RHEA:15393"/>
        <dbReference type="ChEBI" id="CHEBI:57609"/>
        <dbReference type="ChEBI" id="CHEBI:57791"/>
        <dbReference type="EC" id="5.1.1.7"/>
    </reaction>
</comment>
<evidence type="ECO:0000256" key="1">
    <source>
        <dbReference type="ARBA" id="ARBA00005196"/>
    </source>
</evidence>
<dbReference type="PANTHER" id="PTHR31689:SF0">
    <property type="entry name" value="DIAMINOPIMELATE EPIMERASE"/>
    <property type="match status" value="1"/>
</dbReference>
<feature type="binding site" evidence="8">
    <location>
        <position position="195"/>
    </location>
    <ligand>
        <name>substrate</name>
    </ligand>
</feature>
<comment type="similarity">
    <text evidence="2 8">Belongs to the diaminopimelate epimerase family.</text>
</comment>
<evidence type="ECO:0000256" key="2">
    <source>
        <dbReference type="ARBA" id="ARBA00010219"/>
    </source>
</evidence>
<feature type="binding site" evidence="8">
    <location>
        <position position="13"/>
    </location>
    <ligand>
        <name>substrate</name>
    </ligand>
</feature>
<evidence type="ECO:0000256" key="7">
    <source>
        <dbReference type="ARBA" id="ARBA00051712"/>
    </source>
</evidence>
<feature type="active site" evidence="9">
    <location>
        <position position="73"/>
    </location>
</feature>
<name>A0A1C6IIU2_9FIRM</name>
<comment type="subcellular location">
    <subcellularLocation>
        <location evidence="8">Cytoplasm</location>
    </subcellularLocation>
</comment>
<evidence type="ECO:0000256" key="4">
    <source>
        <dbReference type="ARBA" id="ARBA00022605"/>
    </source>
</evidence>
<dbReference type="EC" id="5.1.1.7" evidence="3 8"/>
<dbReference type="HAMAP" id="MF_00197">
    <property type="entry name" value="DAP_epimerase"/>
    <property type="match status" value="1"/>
</dbReference>
<dbReference type="GO" id="GO:0008837">
    <property type="term" value="F:diaminopimelate epimerase activity"/>
    <property type="evidence" value="ECO:0007669"/>
    <property type="project" value="UniProtKB-UniRule"/>
</dbReference>
<comment type="pathway">
    <text evidence="1 8">Amino-acid biosynthesis; L-lysine biosynthesis via DAP pathway; DL-2,6-diaminopimelate from LL-2,6-diaminopimelate: step 1/1.</text>
</comment>
<organism evidence="10">
    <name type="scientific">uncultured Anaerotruncus sp</name>
    <dbReference type="NCBI Taxonomy" id="905011"/>
    <lineage>
        <taxon>Bacteria</taxon>
        <taxon>Bacillati</taxon>
        <taxon>Bacillota</taxon>
        <taxon>Clostridia</taxon>
        <taxon>Eubacteriales</taxon>
        <taxon>Oscillospiraceae</taxon>
        <taxon>Anaerotruncus</taxon>
        <taxon>environmental samples</taxon>
    </lineage>
</organism>
<keyword evidence="4 8" id="KW-0028">Amino-acid biosynthesis</keyword>
<evidence type="ECO:0000256" key="8">
    <source>
        <dbReference type="HAMAP-Rule" id="MF_00197"/>
    </source>
</evidence>
<feature type="binding site" evidence="8">
    <location>
        <begin position="74"/>
        <end position="75"/>
    </location>
    <ligand>
        <name>substrate</name>
    </ligand>
</feature>
<comment type="function">
    <text evidence="8">Catalyzes the stereoinversion of LL-2,6-diaminopimelate (L,L-DAP) to meso-diaminopimelate (meso-DAP), a precursor of L-lysine and an essential component of the bacterial peptidoglycan.</text>
</comment>
<sequence length="279" mass="29760">MQLPFVKMHGCGNDYIYFDCLKHTVPKPASLAKQLSDRHFGIGGDGIVLICPSSVAAARMRMYNADGSEGKMCGNAIRCVGKYLYDSGYCKKRQITVETASGIKTLQMQIVGSRAVGATVDMGPPVWRPEQIPVDLPGARVVGTPVKVGGRRYEITCLSMGNPHCVVFLPAVEQLDLVSLGRDFERSGLFPQGVNTEFVQVLGPDQLRMRVHERGSGETLACGTGACAAVCAAVAAGLCARNTEVQVQLRGGALTVRYAPETVYMTGPAEVAFTGTAEV</sequence>
<dbReference type="InterPro" id="IPR001653">
    <property type="entry name" value="DAP_epimerase_DapF"/>
</dbReference>
<feature type="binding site" evidence="8">
    <location>
        <position position="64"/>
    </location>
    <ligand>
        <name>substrate</name>
    </ligand>
</feature>
<keyword evidence="5 8" id="KW-0457">Lysine biosynthesis</keyword>
<dbReference type="GO" id="GO:0005829">
    <property type="term" value="C:cytosol"/>
    <property type="evidence" value="ECO:0007669"/>
    <property type="project" value="TreeGrafter"/>
</dbReference>
<evidence type="ECO:0000256" key="3">
    <source>
        <dbReference type="ARBA" id="ARBA00013080"/>
    </source>
</evidence>
<feature type="site" description="Could be important to modulate the pK values of the two catalytic cysteine residues" evidence="8">
    <location>
        <position position="213"/>
    </location>
</feature>
<dbReference type="NCBIfam" id="TIGR00652">
    <property type="entry name" value="DapF"/>
    <property type="match status" value="1"/>
</dbReference>
<dbReference type="Pfam" id="PF01678">
    <property type="entry name" value="DAP_epimerase"/>
    <property type="match status" value="2"/>
</dbReference>
<proteinExistence type="inferred from homology"/>
<dbReference type="UniPathway" id="UPA00034">
    <property type="reaction ID" value="UER00025"/>
</dbReference>
<feature type="active site" description="Proton donor" evidence="8">
    <location>
        <position position="73"/>
    </location>
</feature>
<feature type="active site" description="Proton acceptor" evidence="8">
    <location>
        <position position="222"/>
    </location>
</feature>
<comment type="caution">
    <text evidence="8">Lacks conserved residue(s) required for the propagation of feature annotation.</text>
</comment>
<keyword evidence="6 8" id="KW-0413">Isomerase</keyword>
<feature type="site" description="Could be important to modulate the pK values of the two catalytic cysteine residues" evidence="8">
    <location>
        <position position="164"/>
    </location>
</feature>
<evidence type="ECO:0000256" key="5">
    <source>
        <dbReference type="ARBA" id="ARBA00023154"/>
    </source>
</evidence>
<comment type="subunit">
    <text evidence="8">Homodimer.</text>
</comment>
<keyword evidence="8" id="KW-0963">Cytoplasm</keyword>
<feature type="binding site" evidence="8">
    <location>
        <begin position="223"/>
        <end position="224"/>
    </location>
    <ligand>
        <name>substrate</name>
    </ligand>
</feature>
<dbReference type="AlphaFoldDB" id="A0A1C6IIU2"/>
<evidence type="ECO:0000256" key="9">
    <source>
        <dbReference type="PROSITE-ProRule" id="PRU10125"/>
    </source>
</evidence>
<dbReference type="PROSITE" id="PS01326">
    <property type="entry name" value="DAP_EPIMERASE"/>
    <property type="match status" value="1"/>
</dbReference>
<protein>
    <recommendedName>
        <fullName evidence="3 8">Diaminopimelate epimerase</fullName>
        <shortName evidence="8">DAP epimerase</shortName>
        <ecNumber evidence="3 8">5.1.1.7</ecNumber>
    </recommendedName>
    <alternativeName>
        <fullName evidence="8">PLP-independent amino acid racemase</fullName>
    </alternativeName>
</protein>
<dbReference type="EMBL" id="FMHG01000001">
    <property type="protein sequence ID" value="SCJ69816.1"/>
    <property type="molecule type" value="Genomic_DNA"/>
</dbReference>
<dbReference type="Gene3D" id="3.10.310.10">
    <property type="entry name" value="Diaminopimelate Epimerase, Chain A, domain 1"/>
    <property type="match status" value="2"/>
</dbReference>
<dbReference type="PANTHER" id="PTHR31689">
    <property type="entry name" value="DIAMINOPIMELATE EPIMERASE, CHLOROPLASTIC"/>
    <property type="match status" value="1"/>
</dbReference>
<feature type="binding site" evidence="8">
    <location>
        <begin position="213"/>
        <end position="214"/>
    </location>
    <ligand>
        <name>substrate</name>
    </ligand>
</feature>
<feature type="binding site" evidence="8">
    <location>
        <position position="162"/>
    </location>
    <ligand>
        <name>substrate</name>
    </ligand>
</feature>
<dbReference type="InterPro" id="IPR018510">
    <property type="entry name" value="DAP_epimerase_AS"/>
</dbReference>
<dbReference type="GO" id="GO:0009089">
    <property type="term" value="P:lysine biosynthetic process via diaminopimelate"/>
    <property type="evidence" value="ECO:0007669"/>
    <property type="project" value="UniProtKB-UniRule"/>
</dbReference>